<dbReference type="FunFam" id="2.60.260.20:FF:000095">
    <property type="entry name" value="Radial spoke protein 16"/>
    <property type="match status" value="1"/>
</dbReference>
<accession>A0A150H1L0</accession>
<dbReference type="Proteomes" id="UP000075714">
    <property type="component" value="Unassembled WGS sequence"/>
</dbReference>
<protein>
    <recommendedName>
        <fullName evidence="2">J domain-containing protein</fullName>
    </recommendedName>
</protein>
<evidence type="ECO:0000313" key="3">
    <source>
        <dbReference type="EMBL" id="KXZ56009.1"/>
    </source>
</evidence>
<dbReference type="Gene3D" id="1.10.287.110">
    <property type="entry name" value="DnaJ domain"/>
    <property type="match status" value="1"/>
</dbReference>
<dbReference type="EMBL" id="LSYV01000003">
    <property type="protein sequence ID" value="KXZ56009.1"/>
    <property type="molecule type" value="Genomic_DNA"/>
</dbReference>
<dbReference type="InterPro" id="IPR018253">
    <property type="entry name" value="DnaJ_domain_CS"/>
</dbReference>
<evidence type="ECO:0000259" key="2">
    <source>
        <dbReference type="PROSITE" id="PS50076"/>
    </source>
</evidence>
<dbReference type="FunFam" id="1.10.287.110:FF:000106">
    <property type="entry name" value="Putative heat shock protein-like protein"/>
    <property type="match status" value="1"/>
</dbReference>
<dbReference type="GO" id="GO:0006457">
    <property type="term" value="P:protein folding"/>
    <property type="evidence" value="ECO:0007669"/>
    <property type="project" value="InterPro"/>
</dbReference>
<dbReference type="SUPFAM" id="SSF46565">
    <property type="entry name" value="Chaperone J-domain"/>
    <property type="match status" value="1"/>
</dbReference>
<dbReference type="GO" id="GO:0051087">
    <property type="term" value="F:protein-folding chaperone binding"/>
    <property type="evidence" value="ECO:0007669"/>
    <property type="project" value="TreeGrafter"/>
</dbReference>
<dbReference type="CDD" id="cd06257">
    <property type="entry name" value="DnaJ"/>
    <property type="match status" value="1"/>
</dbReference>
<dbReference type="GO" id="GO:0005829">
    <property type="term" value="C:cytosol"/>
    <property type="evidence" value="ECO:0007669"/>
    <property type="project" value="TreeGrafter"/>
</dbReference>
<dbReference type="InterPro" id="IPR001623">
    <property type="entry name" value="DnaJ_domain"/>
</dbReference>
<name>A0A150H1L0_GONPE</name>
<keyword evidence="1" id="KW-0143">Chaperone</keyword>
<dbReference type="PROSITE" id="PS00636">
    <property type="entry name" value="DNAJ_1"/>
    <property type="match status" value="1"/>
</dbReference>
<dbReference type="GO" id="GO:0051082">
    <property type="term" value="F:unfolded protein binding"/>
    <property type="evidence" value="ECO:0007669"/>
    <property type="project" value="InterPro"/>
</dbReference>
<dbReference type="Pfam" id="PF00226">
    <property type="entry name" value="DnaJ"/>
    <property type="match status" value="1"/>
</dbReference>
<dbReference type="SMART" id="SM00271">
    <property type="entry name" value="DnaJ"/>
    <property type="match status" value="1"/>
</dbReference>
<dbReference type="InterPro" id="IPR002939">
    <property type="entry name" value="DnaJ_C"/>
</dbReference>
<evidence type="ECO:0000313" key="4">
    <source>
        <dbReference type="Proteomes" id="UP000075714"/>
    </source>
</evidence>
<dbReference type="FunFam" id="2.60.260.20:FF:000006">
    <property type="entry name" value="DnaJ subfamily B member 13"/>
    <property type="match status" value="1"/>
</dbReference>
<keyword evidence="4" id="KW-1185">Reference proteome</keyword>
<dbReference type="Gene3D" id="2.60.260.20">
    <property type="entry name" value="Urease metallochaperone UreE, N-terminal domain"/>
    <property type="match status" value="2"/>
</dbReference>
<dbReference type="InterPro" id="IPR051339">
    <property type="entry name" value="DnaJ_subfamily_B"/>
</dbReference>
<dbReference type="PROSITE" id="PS50076">
    <property type="entry name" value="DNAJ_2"/>
    <property type="match status" value="1"/>
</dbReference>
<dbReference type="STRING" id="33097.A0A150H1L0"/>
<dbReference type="InterPro" id="IPR008971">
    <property type="entry name" value="HSP40/DnaJ_pept-bd"/>
</dbReference>
<feature type="domain" description="J" evidence="2">
    <location>
        <begin position="6"/>
        <end position="70"/>
    </location>
</feature>
<gene>
    <name evidence="3" type="ORF">GPECTOR_2g1561</name>
</gene>
<dbReference type="AlphaFoldDB" id="A0A150H1L0"/>
<dbReference type="OrthoDB" id="550424at2759"/>
<proteinExistence type="predicted"/>
<sequence>MTRGLDYYEVMGLTRSANDIDIRRAYRRLALKYHPDINSESAARDEFIRICEAYEVLSDPKMKGFYDLYGEDALKDGLPDGKGGLKGPLYRFNPEESPALVFQRFFGTSNPYEALEALSHQFEAMTSEEPPAKGKSKVYPLELTLEEIYHGCLKKVAHKRKVLLYSGEYEEEERTLTVDVKPGLPTGTRFVFEGEGNKTPKREPGPVVFVLKPKPHSRFSRRGADLVHKVTMPLHHALIGTSVDVRTLDDRDLKVPIADIVRPGSTVVVPGEGMPLPASPGARGNLILEIDLLFPTHLNETQKMLLRSAFFLPPATEQNEEQKKALRDYEAAFTHELKGWATVFKR</sequence>
<dbReference type="SUPFAM" id="SSF49493">
    <property type="entry name" value="HSP40/DnaJ peptide-binding domain"/>
    <property type="match status" value="2"/>
</dbReference>
<comment type="caution">
    <text evidence="3">The sequence shown here is derived from an EMBL/GenBank/DDBJ whole genome shotgun (WGS) entry which is preliminary data.</text>
</comment>
<dbReference type="Pfam" id="PF01556">
    <property type="entry name" value="DnaJ_C"/>
    <property type="match status" value="1"/>
</dbReference>
<evidence type="ECO:0000256" key="1">
    <source>
        <dbReference type="ARBA" id="ARBA00023186"/>
    </source>
</evidence>
<reference evidence="4" key="1">
    <citation type="journal article" date="2016" name="Nat. Commun.">
        <title>The Gonium pectorale genome demonstrates co-option of cell cycle regulation during the evolution of multicellularity.</title>
        <authorList>
            <person name="Hanschen E.R."/>
            <person name="Marriage T.N."/>
            <person name="Ferris P.J."/>
            <person name="Hamaji T."/>
            <person name="Toyoda A."/>
            <person name="Fujiyama A."/>
            <person name="Neme R."/>
            <person name="Noguchi H."/>
            <person name="Minakuchi Y."/>
            <person name="Suzuki M."/>
            <person name="Kawai-Toyooka H."/>
            <person name="Smith D.R."/>
            <person name="Sparks H."/>
            <person name="Anderson J."/>
            <person name="Bakaric R."/>
            <person name="Luria V."/>
            <person name="Karger A."/>
            <person name="Kirschner M.W."/>
            <person name="Durand P.M."/>
            <person name="Michod R.E."/>
            <person name="Nozaki H."/>
            <person name="Olson B.J."/>
        </authorList>
    </citation>
    <scope>NUCLEOTIDE SEQUENCE [LARGE SCALE GENOMIC DNA]</scope>
    <source>
        <strain evidence="4">NIES-2863</strain>
    </source>
</reference>
<organism evidence="3 4">
    <name type="scientific">Gonium pectorale</name>
    <name type="common">Green alga</name>
    <dbReference type="NCBI Taxonomy" id="33097"/>
    <lineage>
        <taxon>Eukaryota</taxon>
        <taxon>Viridiplantae</taxon>
        <taxon>Chlorophyta</taxon>
        <taxon>core chlorophytes</taxon>
        <taxon>Chlorophyceae</taxon>
        <taxon>CS clade</taxon>
        <taxon>Chlamydomonadales</taxon>
        <taxon>Volvocaceae</taxon>
        <taxon>Gonium</taxon>
    </lineage>
</organism>
<dbReference type="PANTHER" id="PTHR24078">
    <property type="entry name" value="DNAJ HOMOLOG SUBFAMILY C MEMBER"/>
    <property type="match status" value="1"/>
</dbReference>
<dbReference type="InterPro" id="IPR036869">
    <property type="entry name" value="J_dom_sf"/>
</dbReference>
<dbReference type="CDD" id="cd10747">
    <property type="entry name" value="DnaJ_C"/>
    <property type="match status" value="1"/>
</dbReference>
<dbReference type="PRINTS" id="PR00625">
    <property type="entry name" value="JDOMAIN"/>
</dbReference>
<dbReference type="PANTHER" id="PTHR24078:SF519">
    <property type="entry name" value="DNAJ HOMOLOG SUBFAMILY B MEMBER 13"/>
    <property type="match status" value="1"/>
</dbReference>